<proteinExistence type="predicted"/>
<dbReference type="Proteomes" id="UP000694402">
    <property type="component" value="Unassembled WGS sequence"/>
</dbReference>
<sequence>MGDDVSKVLRLVSETEAGMEERYFINTFPDWDHAVGLVLFSGHGAETVDLADRGAVRGSVAGSFGCLYFYLQPFPYRERLSHTDGLMVAPSHF</sequence>
<reference evidence="1" key="2">
    <citation type="submission" date="2025-09" db="UniProtKB">
        <authorList>
            <consortium name="Ensembl"/>
        </authorList>
    </citation>
    <scope>IDENTIFICATION</scope>
</reference>
<dbReference type="Ensembl" id="ENSOTST00005009065.2">
    <property type="protein sequence ID" value="ENSOTSP00005008218.1"/>
    <property type="gene ID" value="ENSOTSG00005004521.2"/>
</dbReference>
<dbReference type="AlphaFoldDB" id="A0A8C8CH92"/>
<name>A0A8C8CH92_ONCTS</name>
<reference evidence="1" key="1">
    <citation type="submission" date="2025-08" db="UniProtKB">
        <authorList>
            <consortium name="Ensembl"/>
        </authorList>
    </citation>
    <scope>IDENTIFICATION</scope>
</reference>
<organism evidence="1 2">
    <name type="scientific">Oncorhynchus tshawytscha</name>
    <name type="common">Chinook salmon</name>
    <name type="synonym">Salmo tshawytscha</name>
    <dbReference type="NCBI Taxonomy" id="74940"/>
    <lineage>
        <taxon>Eukaryota</taxon>
        <taxon>Metazoa</taxon>
        <taxon>Chordata</taxon>
        <taxon>Craniata</taxon>
        <taxon>Vertebrata</taxon>
        <taxon>Euteleostomi</taxon>
        <taxon>Actinopterygii</taxon>
        <taxon>Neopterygii</taxon>
        <taxon>Teleostei</taxon>
        <taxon>Protacanthopterygii</taxon>
        <taxon>Salmoniformes</taxon>
        <taxon>Salmonidae</taxon>
        <taxon>Salmoninae</taxon>
        <taxon>Oncorhynchus</taxon>
    </lineage>
</organism>
<evidence type="ECO:0000313" key="1">
    <source>
        <dbReference type="Ensembl" id="ENSOTSP00005008218.1"/>
    </source>
</evidence>
<accession>A0A8C8CH92</accession>
<evidence type="ECO:0000313" key="2">
    <source>
        <dbReference type="Proteomes" id="UP000694402"/>
    </source>
</evidence>
<keyword evidence="2" id="KW-1185">Reference proteome</keyword>
<protein>
    <submittedName>
        <fullName evidence="1">Uncharacterized protein</fullName>
    </submittedName>
</protein>